<evidence type="ECO:0000256" key="1">
    <source>
        <dbReference type="SAM" id="Phobius"/>
    </source>
</evidence>
<keyword evidence="1" id="KW-0812">Transmembrane</keyword>
<keyword evidence="1" id="KW-0472">Membrane</keyword>
<gene>
    <name evidence="2" type="ORF">BN1048_01443</name>
</gene>
<evidence type="ECO:0000313" key="2">
    <source>
        <dbReference type="EMBL" id="CEA01644.1"/>
    </source>
</evidence>
<feature type="transmembrane region" description="Helical" evidence="1">
    <location>
        <begin position="279"/>
        <end position="298"/>
    </location>
</feature>
<sequence>MFKIVFLETFKKIYRNKKNRLIFLLAFLGIILYSFIYLPNLNNPLTIDTDELTLETESAYGMKESRLDSGDIAVNSFTGVDTYSLAKYDYEYNFKYYDALQKGDVSRLLELKSGNGVPLFTQAALKDYAEQKHSGQFLEMDFERMVIESNLSALRDIENPTTHEFNGKTGIQQLYSFFLNYGPLIILFITIFTASEVLVDDRKHHTLKAGQPLGWRKYIFYQSLSVFFIIMSGFAVLLAFFFLLISLLYGFGDLSLANTHYEFNGGYRAGEENFFTEPITAFIMQSLIITAVLVYLFIRLNAALSLVFRHDVIVMIAGLVIVAFNRLYSGGGEDSFLGIGAHLFPQNYFEFGNILSGRQNFLTLSNNFTFETGLIVLTVTIIITEIILGILAGWMTRQKFARQVD</sequence>
<feature type="transmembrane region" description="Helical" evidence="1">
    <location>
        <begin position="374"/>
        <end position="394"/>
    </location>
</feature>
<evidence type="ECO:0000313" key="3">
    <source>
        <dbReference type="Proteomes" id="UP000044136"/>
    </source>
</evidence>
<dbReference type="STRING" id="1461582.BN1048_01443"/>
<name>A0A078M602_9STAP</name>
<feature type="transmembrane region" description="Helical" evidence="1">
    <location>
        <begin position="310"/>
        <end position="328"/>
    </location>
</feature>
<reference evidence="2 3" key="1">
    <citation type="submission" date="2014-07" db="EMBL/GenBank/DDBJ databases">
        <authorList>
            <person name="Urmite Genomes Urmite Genomes"/>
        </authorList>
    </citation>
    <scope>NUCLEOTIDE SEQUENCE [LARGE SCALE GENOMIC DNA]</scope>
    <source>
        <strain evidence="2 3">13MG44_air</strain>
    </source>
</reference>
<dbReference type="HOGENOM" id="CLU_679304_0_0_9"/>
<dbReference type="EMBL" id="CCSE01000001">
    <property type="protein sequence ID" value="CEA01644.1"/>
    <property type="molecule type" value="Genomic_DNA"/>
</dbReference>
<dbReference type="Proteomes" id="UP000044136">
    <property type="component" value="Unassembled WGS sequence"/>
</dbReference>
<protein>
    <submittedName>
        <fullName evidence="2">ABC-2 family transporter protein</fullName>
    </submittedName>
</protein>
<dbReference type="AlphaFoldDB" id="A0A078M602"/>
<feature type="transmembrane region" description="Helical" evidence="1">
    <location>
        <begin position="21"/>
        <end position="38"/>
    </location>
</feature>
<accession>A0A078M602</accession>
<proteinExistence type="predicted"/>
<organism evidence="2 3">
    <name type="scientific">Jeotgalicoccus saudimassiliensis</name>
    <dbReference type="NCBI Taxonomy" id="1461582"/>
    <lineage>
        <taxon>Bacteria</taxon>
        <taxon>Bacillati</taxon>
        <taxon>Bacillota</taxon>
        <taxon>Bacilli</taxon>
        <taxon>Bacillales</taxon>
        <taxon>Staphylococcaceae</taxon>
        <taxon>Jeotgalicoccus</taxon>
    </lineage>
</organism>
<dbReference type="OrthoDB" id="2320684at2"/>
<dbReference type="eggNOG" id="ENOG502ZAX4">
    <property type="taxonomic scope" value="Bacteria"/>
</dbReference>
<keyword evidence="1" id="KW-1133">Transmembrane helix</keyword>
<dbReference type="RefSeq" id="WP_035809814.1">
    <property type="nucleotide sequence ID" value="NZ_CCSE01000001.1"/>
</dbReference>
<keyword evidence="3" id="KW-1185">Reference proteome</keyword>
<feature type="transmembrane region" description="Helical" evidence="1">
    <location>
        <begin position="219"/>
        <end position="249"/>
    </location>
</feature>
<feature type="transmembrane region" description="Helical" evidence="1">
    <location>
        <begin position="178"/>
        <end position="199"/>
    </location>
</feature>